<dbReference type="RefSeq" id="WP_091247179.1">
    <property type="nucleotide sequence ID" value="NZ_FMCU01000008.1"/>
</dbReference>
<dbReference type="AlphaFoldDB" id="A0A1C4Z490"/>
<evidence type="ECO:0000256" key="2">
    <source>
        <dbReference type="ARBA" id="ARBA00022448"/>
    </source>
</evidence>
<dbReference type="InterPro" id="IPR039421">
    <property type="entry name" value="Type_1_exporter"/>
</dbReference>
<dbReference type="Gene3D" id="3.40.50.300">
    <property type="entry name" value="P-loop containing nucleotide triphosphate hydrolases"/>
    <property type="match status" value="1"/>
</dbReference>
<dbReference type="Gene3D" id="1.20.1560.10">
    <property type="entry name" value="ABC transporter type 1, transmembrane domain"/>
    <property type="match status" value="1"/>
</dbReference>
<evidence type="ECO:0000256" key="3">
    <source>
        <dbReference type="ARBA" id="ARBA00022475"/>
    </source>
</evidence>
<feature type="transmembrane region" description="Helical" evidence="10">
    <location>
        <begin position="169"/>
        <end position="186"/>
    </location>
</feature>
<dbReference type="GO" id="GO:0016887">
    <property type="term" value="F:ATP hydrolysis activity"/>
    <property type="evidence" value="ECO:0007669"/>
    <property type="project" value="InterPro"/>
</dbReference>
<evidence type="ECO:0000256" key="7">
    <source>
        <dbReference type="ARBA" id="ARBA00022989"/>
    </source>
</evidence>
<dbReference type="Pfam" id="PF00005">
    <property type="entry name" value="ABC_tran"/>
    <property type="match status" value="1"/>
</dbReference>
<dbReference type="EMBL" id="FMCU01000008">
    <property type="protein sequence ID" value="SCF27790.1"/>
    <property type="molecule type" value="Genomic_DNA"/>
</dbReference>
<feature type="domain" description="ABC transporter" evidence="11">
    <location>
        <begin position="342"/>
        <end position="575"/>
    </location>
</feature>
<evidence type="ECO:0000256" key="4">
    <source>
        <dbReference type="ARBA" id="ARBA00022692"/>
    </source>
</evidence>
<feature type="transmembrane region" description="Helical" evidence="10">
    <location>
        <begin position="249"/>
        <end position="273"/>
    </location>
</feature>
<evidence type="ECO:0000256" key="9">
    <source>
        <dbReference type="ARBA" id="ARBA00061644"/>
    </source>
</evidence>
<keyword evidence="7 10" id="KW-1133">Transmembrane helix</keyword>
<dbReference type="GO" id="GO:0015421">
    <property type="term" value="F:ABC-type oligopeptide transporter activity"/>
    <property type="evidence" value="ECO:0007669"/>
    <property type="project" value="TreeGrafter"/>
</dbReference>
<dbReference type="STRING" id="121616.GA0070216_108138"/>
<keyword evidence="6 13" id="KW-0067">ATP-binding</keyword>
<dbReference type="Pfam" id="PF00664">
    <property type="entry name" value="ABC_membrane"/>
    <property type="match status" value="1"/>
</dbReference>
<keyword evidence="8 10" id="KW-0472">Membrane</keyword>
<sequence length="579" mass="63269">MASPEPRTAETNWARYVGYVRSHRRWFLLLAALIPLDVGTQLVAPQVVRRFIDAAVGGRPQGELAGYAMVFVVLAVVRQVLSVGTGWVSGRVAWRTTNGVRRDLLAHVLRQGPKFFLRHPPGELVDRMDGDVTRLAKLLSELVLDIAVQLLLIIGIVVALFLLDWRYGVLFTPLAVVMLLLLRRLLGRAVPLIADRQRAEASLLGYLEENLTGREDLNANGGTAHALEGAWQRILHHYRLARRAARATVTWPAAVQALTAVNLCTALATGVWLSQHRGASVGTVFAGLSYAILLRMPLVSITSRFQDMENVLGSVRRIEELFGEAHIVPDGGGTLPPGRGAVSFTGVTFAYDERPVLSDVSFTIAAGRRVALVGRSGGGKSTILRMLFRQYDPQAGSVSIGGVDVRQLDVAALRSRITLVTQDVHVIAATLRDNLTFFDDRWPDEQLRRAVEEVGLDTWYAALPDGLDTRIGPGGAGLSAGEEQLLALARALLTDPDIVLLDEPSARLDPHAERRLRRTMERFIEGRTALIIAHRPETLSIVDDVMVVEDGRVVRLAPRSELTGGSDETAARLFPAGRS</sequence>
<keyword evidence="2" id="KW-0813">Transport</keyword>
<keyword evidence="14" id="KW-1185">Reference proteome</keyword>
<evidence type="ECO:0000313" key="13">
    <source>
        <dbReference type="EMBL" id="SCF27790.1"/>
    </source>
</evidence>
<accession>A0A1C4Z490</accession>
<dbReference type="InterPro" id="IPR036640">
    <property type="entry name" value="ABC1_TM_sf"/>
</dbReference>
<gene>
    <name evidence="13" type="ORF">GA0070216_108138</name>
</gene>
<dbReference type="SMART" id="SM00382">
    <property type="entry name" value="AAA"/>
    <property type="match status" value="1"/>
</dbReference>
<proteinExistence type="inferred from homology"/>
<dbReference type="OrthoDB" id="9806127at2"/>
<comment type="subcellular location">
    <subcellularLocation>
        <location evidence="1">Cell membrane</location>
        <topology evidence="1">Multi-pass membrane protein</topology>
    </subcellularLocation>
</comment>
<feature type="domain" description="ABC transmembrane type-1" evidence="12">
    <location>
        <begin position="38"/>
        <end position="310"/>
    </location>
</feature>
<dbReference type="PROSITE" id="PS50929">
    <property type="entry name" value="ABC_TM1F"/>
    <property type="match status" value="1"/>
</dbReference>
<keyword evidence="5" id="KW-0547">Nucleotide-binding</keyword>
<keyword evidence="4 10" id="KW-0812">Transmembrane</keyword>
<dbReference type="Proteomes" id="UP000198797">
    <property type="component" value="Unassembled WGS sequence"/>
</dbReference>
<feature type="transmembrane region" description="Helical" evidence="10">
    <location>
        <begin position="64"/>
        <end position="81"/>
    </location>
</feature>
<feature type="transmembrane region" description="Helical" evidence="10">
    <location>
        <begin position="26"/>
        <end position="44"/>
    </location>
</feature>
<evidence type="ECO:0000259" key="11">
    <source>
        <dbReference type="PROSITE" id="PS50893"/>
    </source>
</evidence>
<dbReference type="InterPro" id="IPR003593">
    <property type="entry name" value="AAA+_ATPase"/>
</dbReference>
<protein>
    <submittedName>
        <fullName evidence="13">ATP-binding cassette, subfamily B</fullName>
    </submittedName>
</protein>
<dbReference type="SUPFAM" id="SSF90123">
    <property type="entry name" value="ABC transporter transmembrane region"/>
    <property type="match status" value="1"/>
</dbReference>
<reference evidence="14" key="1">
    <citation type="submission" date="2016-06" db="EMBL/GenBank/DDBJ databases">
        <authorList>
            <person name="Varghese N."/>
            <person name="Submissions Spin"/>
        </authorList>
    </citation>
    <scope>NUCLEOTIDE SEQUENCE [LARGE SCALE GENOMIC DNA]</scope>
    <source>
        <strain evidence="14">DSM 44100</strain>
    </source>
</reference>
<evidence type="ECO:0000256" key="8">
    <source>
        <dbReference type="ARBA" id="ARBA00023136"/>
    </source>
</evidence>
<dbReference type="InterPro" id="IPR011527">
    <property type="entry name" value="ABC1_TM_dom"/>
</dbReference>
<feature type="transmembrane region" description="Helical" evidence="10">
    <location>
        <begin position="279"/>
        <end position="298"/>
    </location>
</feature>
<comment type="similarity">
    <text evidence="9">Belongs to the ABC transporter superfamily. Lipid exporter (TC 3.A.1.106) family.</text>
</comment>
<evidence type="ECO:0000256" key="10">
    <source>
        <dbReference type="SAM" id="Phobius"/>
    </source>
</evidence>
<dbReference type="SUPFAM" id="SSF52540">
    <property type="entry name" value="P-loop containing nucleoside triphosphate hydrolases"/>
    <property type="match status" value="1"/>
</dbReference>
<dbReference type="CDD" id="cd07346">
    <property type="entry name" value="ABC_6TM_exporters"/>
    <property type="match status" value="1"/>
</dbReference>
<dbReference type="PROSITE" id="PS50893">
    <property type="entry name" value="ABC_TRANSPORTER_2"/>
    <property type="match status" value="1"/>
</dbReference>
<evidence type="ECO:0000256" key="5">
    <source>
        <dbReference type="ARBA" id="ARBA00022741"/>
    </source>
</evidence>
<evidence type="ECO:0000256" key="1">
    <source>
        <dbReference type="ARBA" id="ARBA00004651"/>
    </source>
</evidence>
<dbReference type="GO" id="GO:0005524">
    <property type="term" value="F:ATP binding"/>
    <property type="evidence" value="ECO:0007669"/>
    <property type="project" value="UniProtKB-KW"/>
</dbReference>
<evidence type="ECO:0000259" key="12">
    <source>
        <dbReference type="PROSITE" id="PS50929"/>
    </source>
</evidence>
<keyword evidence="3" id="KW-1003">Cell membrane</keyword>
<feature type="transmembrane region" description="Helical" evidence="10">
    <location>
        <begin position="142"/>
        <end position="163"/>
    </location>
</feature>
<dbReference type="InterPro" id="IPR027417">
    <property type="entry name" value="P-loop_NTPase"/>
</dbReference>
<evidence type="ECO:0000313" key="14">
    <source>
        <dbReference type="Proteomes" id="UP000198797"/>
    </source>
</evidence>
<dbReference type="GO" id="GO:0005886">
    <property type="term" value="C:plasma membrane"/>
    <property type="evidence" value="ECO:0007669"/>
    <property type="project" value="UniProtKB-SubCell"/>
</dbReference>
<organism evidence="13 14">
    <name type="scientific">Micromonospora matsumotoense</name>
    <dbReference type="NCBI Taxonomy" id="121616"/>
    <lineage>
        <taxon>Bacteria</taxon>
        <taxon>Bacillati</taxon>
        <taxon>Actinomycetota</taxon>
        <taxon>Actinomycetes</taxon>
        <taxon>Micromonosporales</taxon>
        <taxon>Micromonosporaceae</taxon>
        <taxon>Micromonospora</taxon>
    </lineage>
</organism>
<dbReference type="PANTHER" id="PTHR43394:SF1">
    <property type="entry name" value="ATP-BINDING CASSETTE SUB-FAMILY B MEMBER 10, MITOCHONDRIAL"/>
    <property type="match status" value="1"/>
</dbReference>
<dbReference type="PANTHER" id="PTHR43394">
    <property type="entry name" value="ATP-DEPENDENT PERMEASE MDL1, MITOCHONDRIAL"/>
    <property type="match status" value="1"/>
</dbReference>
<evidence type="ECO:0000256" key="6">
    <source>
        <dbReference type="ARBA" id="ARBA00022840"/>
    </source>
</evidence>
<name>A0A1C4Z490_9ACTN</name>
<dbReference type="FunFam" id="3.40.50.300:FF:000299">
    <property type="entry name" value="ABC transporter ATP-binding protein/permease"/>
    <property type="match status" value="1"/>
</dbReference>
<dbReference type="InterPro" id="IPR003439">
    <property type="entry name" value="ABC_transporter-like_ATP-bd"/>
</dbReference>